<evidence type="ECO:0000313" key="2">
    <source>
        <dbReference type="Proteomes" id="UP000825015"/>
    </source>
</evidence>
<organism evidence="1 2">
    <name type="scientific">Methanobrevibacter arboriphilus</name>
    <dbReference type="NCBI Taxonomy" id="39441"/>
    <lineage>
        <taxon>Archaea</taxon>
        <taxon>Methanobacteriati</taxon>
        <taxon>Methanobacteriota</taxon>
        <taxon>Methanomada group</taxon>
        <taxon>Methanobacteria</taxon>
        <taxon>Methanobacteriales</taxon>
        <taxon>Methanobacteriaceae</taxon>
        <taxon>Methanobrevibacter</taxon>
    </lineage>
</organism>
<protein>
    <submittedName>
        <fullName evidence="1">Uncharacterized protein</fullName>
    </submittedName>
</protein>
<dbReference type="EMBL" id="AP019779">
    <property type="protein sequence ID" value="BBL61393.1"/>
    <property type="molecule type" value="Genomic_DNA"/>
</dbReference>
<dbReference type="Proteomes" id="UP000825015">
    <property type="component" value="Chromosome"/>
</dbReference>
<sequence length="936" mass="100887">MFKNKKISFILLATLFCFLLLVSISSTYANEANITNTTNEGIKGSLGNDTINLDGGIYSGENNTNISFDNSRNITIQSSDPNNKAIIDLGGDEGVTFINNTGAIDSLGSLTLKNLVFKNARFFALICFNSKLTVINCTFIHNNALLFGLIDMGYHSQLNIIDSDFINNTGRYGTAIATGPSTKSIRITNCDFINNRASESGGALFIFSSEFNNTNITNCNFINNSALNGGAIYNYDGAKNIVNCTFINNTASSLGGAIYNENNVNLNIYNGTFINNTGFSGGAIANSNIDYINISNSNFINNTAFVYGGAIYNDQSNGLNVSNSNFIGNNASDGGAIYNEDFNQIIINSTFTNNSATGSGGAIYNFGDNQNIFNSTFMNNFATGSGGAIYNFGDNQNIFNSTFMNNSASDGGAIYTYSNYQNIDNCDFISNNASFQGGAIYQFGNNHTITNSEFIGNNVSDDGGAIYINGDCNNITNCNFKNNHAGYRAGALYQNGFSNIINDSIFTNNSASKGGAIYSNSNMNGSVINSSFINNNGFYAGAIYISNTNFYNIINSSFVSNNASYGGAIFNNEIYMKLAKLAELDNMGLSQVINSSFINNTADFGGAVFNSGSLNISNSNFTNNTAIKGAGGIFNNKFLFVTNNFMTGNFVIGNFAILGGNVIYNNGSLNVVLSYLNNTTINVYKKSFTLFAYLTDDMGNPITGQNVSFFVNNVFIGNSTAYEGYSSINYLINQTKGILLVNGDYSGHNDQNITIKNGYLLISKTNVLSTIILDKNHYWVNETLNGVFKVVNIGDGDGENITALISFPNSFKLYNFTVSKGYFDSSTGIWYIGDLALNESVSMFFTGSFKEKGEKIFVINVNGDNINTSSDSKAVIVYKKHSPGPNPGPNPGPKPKPSPNHSTDNNVSAGMKKSGLPIFTLLLILITSAITFRIKK</sequence>
<reference evidence="1" key="1">
    <citation type="submission" date="2019-06" db="EMBL/GenBank/DDBJ databases">
        <title>Complete genome sequence of Methanobrevibacter arboriphilus strain SA.</title>
        <authorList>
            <person name="Asakawa S."/>
        </authorList>
    </citation>
    <scope>NUCLEOTIDE SEQUENCE</scope>
    <source>
        <strain evidence="1">SA</strain>
    </source>
</reference>
<name>A0ACA8R1K5_METAZ</name>
<gene>
    <name evidence="1" type="ORF">MarbSA_04330</name>
</gene>
<proteinExistence type="predicted"/>
<evidence type="ECO:0000313" key="1">
    <source>
        <dbReference type="EMBL" id="BBL61393.1"/>
    </source>
</evidence>
<keyword evidence="2" id="KW-1185">Reference proteome</keyword>
<accession>A0ACA8R1K5</accession>